<proteinExistence type="predicted"/>
<evidence type="ECO:0000313" key="1">
    <source>
        <dbReference type="EMBL" id="RWR29642.1"/>
    </source>
</evidence>
<protein>
    <submittedName>
        <fullName evidence="1">Uncharacterized protein</fullName>
    </submittedName>
</protein>
<comment type="caution">
    <text evidence="1">The sequence shown here is derived from an EMBL/GenBank/DDBJ whole genome shotgun (WGS) entry which is preliminary data.</text>
</comment>
<dbReference type="AlphaFoldDB" id="A0A443KAD2"/>
<reference evidence="1 2" key="1">
    <citation type="submission" date="2019-01" db="EMBL/GenBank/DDBJ databases">
        <title>Sinorhodobacter populi sp. nov. isolated from the symptomatic bark tissue of Populus euramericana canker.</title>
        <authorList>
            <person name="Xu G."/>
        </authorList>
    </citation>
    <scope>NUCLEOTIDE SEQUENCE [LARGE SCALE GENOMIC DNA]</scope>
    <source>
        <strain evidence="1 2">D19-10-3-21</strain>
    </source>
</reference>
<reference evidence="1 2" key="2">
    <citation type="submission" date="2019-01" db="EMBL/GenBank/DDBJ databases">
        <authorList>
            <person name="Li Y."/>
        </authorList>
    </citation>
    <scope>NUCLEOTIDE SEQUENCE [LARGE SCALE GENOMIC DNA]</scope>
    <source>
        <strain evidence="1 2">D19-10-3-21</strain>
    </source>
</reference>
<dbReference type="Proteomes" id="UP000285295">
    <property type="component" value="Unassembled WGS sequence"/>
</dbReference>
<dbReference type="EMBL" id="SAUX01000010">
    <property type="protein sequence ID" value="RWR29642.1"/>
    <property type="molecule type" value="Genomic_DNA"/>
</dbReference>
<gene>
    <name evidence="1" type="ORF">D2T31_09365</name>
</gene>
<evidence type="ECO:0000313" key="2">
    <source>
        <dbReference type="Proteomes" id="UP000285295"/>
    </source>
</evidence>
<name>A0A443KAD2_9RHOB</name>
<accession>A0A443KAD2</accession>
<organism evidence="1 2">
    <name type="scientific">Paenirhodobacter populi</name>
    <dbReference type="NCBI Taxonomy" id="2306993"/>
    <lineage>
        <taxon>Bacteria</taxon>
        <taxon>Pseudomonadati</taxon>
        <taxon>Pseudomonadota</taxon>
        <taxon>Alphaproteobacteria</taxon>
        <taxon>Rhodobacterales</taxon>
        <taxon>Rhodobacter group</taxon>
        <taxon>Paenirhodobacter</taxon>
    </lineage>
</organism>
<dbReference type="RefSeq" id="WP_128237182.1">
    <property type="nucleotide sequence ID" value="NZ_SAUX01000010.1"/>
</dbReference>
<dbReference type="OrthoDB" id="7874444at2"/>
<sequence length="182" mass="20264">MLMQAICPGCGATFAPARRNQSYCGRECQKNAARGPRRITDSAEARRTHEYRKGRIKGLSDALYETPPAYRAEFMERLIAEARGSAELRKGVTNPAMLQSWTRDEGSGRLHIAHVLDHYCREVYGLRSFEALNPAHHLPPSADLAFPAEYFGPDAPPIYGDGSLKMRAALRMADGTMFPLRP</sequence>